<dbReference type="RefSeq" id="WP_324619516.1">
    <property type="nucleotide sequence ID" value="NZ_JAYKOT010000003.1"/>
</dbReference>
<protein>
    <recommendedName>
        <fullName evidence="4">MFS transporter</fullName>
    </recommendedName>
</protein>
<organism evidence="2 3">
    <name type="scientific">Citroniella saccharovorans</name>
    <dbReference type="NCBI Taxonomy" id="2053367"/>
    <lineage>
        <taxon>Bacteria</taxon>
        <taxon>Bacillati</taxon>
        <taxon>Bacillota</taxon>
        <taxon>Tissierellia</taxon>
        <taxon>Tissierellales</taxon>
        <taxon>Peptoniphilaceae</taxon>
        <taxon>Citroniella</taxon>
    </lineage>
</organism>
<evidence type="ECO:0000256" key="1">
    <source>
        <dbReference type="SAM" id="Phobius"/>
    </source>
</evidence>
<keyword evidence="3" id="KW-1185">Reference proteome</keyword>
<keyword evidence="1" id="KW-0472">Membrane</keyword>
<evidence type="ECO:0008006" key="4">
    <source>
        <dbReference type="Google" id="ProtNLM"/>
    </source>
</evidence>
<feature type="transmembrane region" description="Helical" evidence="1">
    <location>
        <begin position="28"/>
        <end position="46"/>
    </location>
</feature>
<evidence type="ECO:0000313" key="3">
    <source>
        <dbReference type="Proteomes" id="UP001357733"/>
    </source>
</evidence>
<keyword evidence="1" id="KW-1133">Transmembrane helix</keyword>
<accession>A0AAW9MQC0</accession>
<keyword evidence="1" id="KW-0812">Transmembrane</keyword>
<gene>
    <name evidence="2" type="ORF">VLK81_04695</name>
</gene>
<dbReference type="EMBL" id="JAYKOT010000003">
    <property type="protein sequence ID" value="MEB3429319.1"/>
    <property type="molecule type" value="Genomic_DNA"/>
</dbReference>
<dbReference type="Proteomes" id="UP001357733">
    <property type="component" value="Unassembled WGS sequence"/>
</dbReference>
<evidence type="ECO:0000313" key="2">
    <source>
        <dbReference type="EMBL" id="MEB3429319.1"/>
    </source>
</evidence>
<reference evidence="2 3" key="1">
    <citation type="submission" date="2024-01" db="EMBL/GenBank/DDBJ databases">
        <title>Complete genome sequence of Citroniella saccharovorans strain M6.X9, isolated from human fecal sample.</title>
        <authorList>
            <person name="Cheng G."/>
            <person name="Westerholm M."/>
            <person name="Schnurer A."/>
        </authorList>
    </citation>
    <scope>NUCLEOTIDE SEQUENCE [LARGE SCALE GENOMIC DNA]</scope>
    <source>
        <strain evidence="2 3">DSM 29873</strain>
    </source>
</reference>
<proteinExistence type="predicted"/>
<sequence length="91" mass="10510">MWLILGIGAMIFALLNVTFTFKEKNTNWYRFISLSLTALTVCAFYSDGTRRVVKEDWSGLMDTMPIISKTLWILVILSILINSISLFKERK</sequence>
<name>A0AAW9MQC0_9FIRM</name>
<dbReference type="AlphaFoldDB" id="A0AAW9MQC0"/>
<comment type="caution">
    <text evidence="2">The sequence shown here is derived from an EMBL/GenBank/DDBJ whole genome shotgun (WGS) entry which is preliminary data.</text>
</comment>
<feature type="transmembrane region" description="Helical" evidence="1">
    <location>
        <begin position="66"/>
        <end position="87"/>
    </location>
</feature>
<feature type="transmembrane region" description="Helical" evidence="1">
    <location>
        <begin position="6"/>
        <end position="21"/>
    </location>
</feature>